<dbReference type="EMBL" id="FNTD01000004">
    <property type="protein sequence ID" value="SEC12028.1"/>
    <property type="molecule type" value="Genomic_DNA"/>
</dbReference>
<dbReference type="SUPFAM" id="SSF140453">
    <property type="entry name" value="EsxAB dimer-like"/>
    <property type="match status" value="1"/>
</dbReference>
<dbReference type="AlphaFoldDB" id="A0A1H4PXQ4"/>
<organism evidence="2 3">
    <name type="scientific">Streptomyces misionensis</name>
    <dbReference type="NCBI Taxonomy" id="67331"/>
    <lineage>
        <taxon>Bacteria</taxon>
        <taxon>Bacillati</taxon>
        <taxon>Actinomycetota</taxon>
        <taxon>Actinomycetes</taxon>
        <taxon>Kitasatosporales</taxon>
        <taxon>Streptomycetaceae</taxon>
        <taxon>Streptomyces</taxon>
    </lineage>
</organism>
<gene>
    <name evidence="2" type="ORF">SAMN04490357_1237</name>
</gene>
<dbReference type="Gene3D" id="1.10.287.1060">
    <property type="entry name" value="ESAT-6-like"/>
    <property type="match status" value="1"/>
</dbReference>
<dbReference type="Proteomes" id="UP000182375">
    <property type="component" value="Unassembled WGS sequence"/>
</dbReference>
<proteinExistence type="predicted"/>
<accession>A0A1H4PXQ4</accession>
<evidence type="ECO:0000313" key="2">
    <source>
        <dbReference type="EMBL" id="SEC12028.1"/>
    </source>
</evidence>
<reference evidence="2 3" key="1">
    <citation type="submission" date="2016-10" db="EMBL/GenBank/DDBJ databases">
        <authorList>
            <person name="de Groot N.N."/>
        </authorList>
    </citation>
    <scope>NUCLEOTIDE SEQUENCE [LARGE SCALE GENOMIC DNA]</scope>
    <source>
        <strain evidence="2 3">DSM 40306</strain>
    </source>
</reference>
<name>A0A1H4PXQ4_9ACTN</name>
<evidence type="ECO:0008006" key="4">
    <source>
        <dbReference type="Google" id="ProtNLM"/>
    </source>
</evidence>
<dbReference type="RefSeq" id="WP_070026589.1">
    <property type="nucleotide sequence ID" value="NZ_FNTD01000004.1"/>
</dbReference>
<evidence type="ECO:0000313" key="3">
    <source>
        <dbReference type="Proteomes" id="UP000182375"/>
    </source>
</evidence>
<evidence type="ECO:0000256" key="1">
    <source>
        <dbReference type="SAM" id="MobiDB-lite"/>
    </source>
</evidence>
<feature type="region of interest" description="Disordered" evidence="1">
    <location>
        <begin position="97"/>
        <end position="121"/>
    </location>
</feature>
<dbReference type="GeneID" id="95510466"/>
<dbReference type="InterPro" id="IPR036689">
    <property type="entry name" value="ESAT-6-like_sf"/>
</dbReference>
<sequence>MADGEFYVDTDGLRNQLPYVQQLAARFRDIGKSLEGRLGELGECWGDDATGRQFYSQYATPRTQIIESTGQMGELVDSMHDGIRTMAVNLERMEDQNIEATRRLRTSTEAKPETRVKNTKP</sequence>
<protein>
    <recommendedName>
        <fullName evidence="4">WXG100 family type VII secretion target</fullName>
    </recommendedName>
</protein>
<dbReference type="STRING" id="67331.SAMN04490357_1237"/>